<name>A0AAP9DBW0_9ENTR</name>
<sequence length="62" mass="6851">MAKNQKDTFIVAGSPVYIRAVKGYKENGLVRPKAIVVIFILKGYEGRLIKYVDLSHAGLMAV</sequence>
<dbReference type="AlphaFoldDB" id="A0AAP9DBW0"/>
<dbReference type="Proteomes" id="UP000317812">
    <property type="component" value="Chromosome"/>
</dbReference>
<evidence type="ECO:0000313" key="1">
    <source>
        <dbReference type="EMBL" id="QDK19638.1"/>
    </source>
</evidence>
<reference evidence="1 2" key="1">
    <citation type="submission" date="2019-01" db="EMBL/GenBank/DDBJ databases">
        <title>Florfenicol resistance in Enterobacteriaceae and whole-genome sequence analysis of florfenicol-resistant Leclercia adecarboxylata strain R25.</title>
        <authorList>
            <person name="Bao Q."/>
            <person name="Ying Y."/>
        </authorList>
    </citation>
    <scope>NUCLEOTIDE SEQUENCE [LARGE SCALE GENOMIC DNA]</scope>
    <source>
        <strain evidence="1 2">R25</strain>
    </source>
</reference>
<dbReference type="EMBL" id="CP035382">
    <property type="protein sequence ID" value="QDK19638.1"/>
    <property type="molecule type" value="Genomic_DNA"/>
</dbReference>
<accession>A0AAP9DBW0</accession>
<dbReference type="RefSeq" id="WP_142488567.1">
    <property type="nucleotide sequence ID" value="NZ_CP035382.1"/>
</dbReference>
<evidence type="ECO:0000313" key="2">
    <source>
        <dbReference type="Proteomes" id="UP000317812"/>
    </source>
</evidence>
<protein>
    <submittedName>
        <fullName evidence="1">Uncharacterized protein</fullName>
    </submittedName>
</protein>
<organism evidence="1 2">
    <name type="scientific">Leclercia adecarboxylata</name>
    <dbReference type="NCBI Taxonomy" id="83655"/>
    <lineage>
        <taxon>Bacteria</taxon>
        <taxon>Pseudomonadati</taxon>
        <taxon>Pseudomonadota</taxon>
        <taxon>Gammaproteobacteria</taxon>
        <taxon>Enterobacterales</taxon>
        <taxon>Enterobacteriaceae</taxon>
        <taxon>Leclercia</taxon>
    </lineage>
</organism>
<proteinExistence type="predicted"/>
<gene>
    <name evidence="1" type="ORF">ES815_15530</name>
</gene>